<accession>A0A7W9MJM9</accession>
<dbReference type="AlphaFoldDB" id="A0A7W9MJM9"/>
<gene>
    <name evidence="1" type="ORF">F4562_005913</name>
</gene>
<keyword evidence="2" id="KW-1185">Reference proteome</keyword>
<organism evidence="1 2">
    <name type="scientific">Streptosporangium becharense</name>
    <dbReference type="NCBI Taxonomy" id="1816182"/>
    <lineage>
        <taxon>Bacteria</taxon>
        <taxon>Bacillati</taxon>
        <taxon>Actinomycetota</taxon>
        <taxon>Actinomycetes</taxon>
        <taxon>Streptosporangiales</taxon>
        <taxon>Streptosporangiaceae</taxon>
        <taxon>Streptosporangium</taxon>
    </lineage>
</organism>
<evidence type="ECO:0000313" key="2">
    <source>
        <dbReference type="Proteomes" id="UP000540685"/>
    </source>
</evidence>
<name>A0A7W9MJM9_9ACTN</name>
<reference evidence="1 2" key="1">
    <citation type="submission" date="2020-08" db="EMBL/GenBank/DDBJ databases">
        <title>Sequencing the genomes of 1000 actinobacteria strains.</title>
        <authorList>
            <person name="Klenk H.-P."/>
        </authorList>
    </citation>
    <scope>NUCLEOTIDE SEQUENCE [LARGE SCALE GENOMIC DNA]</scope>
    <source>
        <strain evidence="1 2">DSM 46887</strain>
    </source>
</reference>
<sequence length="59" mass="6969">MRSHRPTREEFHEMWKRGEQVCAACRRPIVPVDSGFGTLYVDSRWMGSCHGERRGVHWP</sequence>
<dbReference type="Proteomes" id="UP000540685">
    <property type="component" value="Unassembled WGS sequence"/>
</dbReference>
<dbReference type="EMBL" id="JACHMP010000001">
    <property type="protein sequence ID" value="MBB5822851.1"/>
    <property type="molecule type" value="Genomic_DNA"/>
</dbReference>
<evidence type="ECO:0000313" key="1">
    <source>
        <dbReference type="EMBL" id="MBB5822851.1"/>
    </source>
</evidence>
<proteinExistence type="predicted"/>
<dbReference type="RefSeq" id="WP_184547955.1">
    <property type="nucleotide sequence ID" value="NZ_JACHMP010000001.1"/>
</dbReference>
<comment type="caution">
    <text evidence="1">The sequence shown here is derived from an EMBL/GenBank/DDBJ whole genome shotgun (WGS) entry which is preliminary data.</text>
</comment>
<protein>
    <submittedName>
        <fullName evidence="1">Uncharacterized protein</fullName>
    </submittedName>
</protein>